<gene>
    <name evidence="1" type="ORF">SAMN05421736_12338</name>
</gene>
<evidence type="ECO:0008006" key="3">
    <source>
        <dbReference type="Google" id="ProtNLM"/>
    </source>
</evidence>
<protein>
    <recommendedName>
        <fullName evidence="3">DNA alkylation repair protein</fullName>
    </recommendedName>
</protein>
<proteinExistence type="predicted"/>
<dbReference type="Proteomes" id="UP000198935">
    <property type="component" value="Unassembled WGS sequence"/>
</dbReference>
<name>A0A1H3ULR2_9BACI</name>
<evidence type="ECO:0000313" key="2">
    <source>
        <dbReference type="Proteomes" id="UP000198935"/>
    </source>
</evidence>
<accession>A0A1H3ULR2</accession>
<dbReference type="OrthoDB" id="2382008at2"/>
<dbReference type="AlphaFoldDB" id="A0A1H3ULR2"/>
<dbReference type="EMBL" id="FNPI01000023">
    <property type="protein sequence ID" value="SDZ63373.1"/>
    <property type="molecule type" value="Genomic_DNA"/>
</dbReference>
<sequence length="86" mass="9775">MTYAYLCPNCKTNRSRFNIIEQVVTPVKLDPQTGEVINQYTDETLDPFHISYKGPQIRVQCGSCGLIEDEITFIKRAETSKNQSST</sequence>
<evidence type="ECO:0000313" key="1">
    <source>
        <dbReference type="EMBL" id="SDZ63373.1"/>
    </source>
</evidence>
<organism evidence="1 2">
    <name type="scientific">Evansella caseinilytica</name>
    <dbReference type="NCBI Taxonomy" id="1503961"/>
    <lineage>
        <taxon>Bacteria</taxon>
        <taxon>Bacillati</taxon>
        <taxon>Bacillota</taxon>
        <taxon>Bacilli</taxon>
        <taxon>Bacillales</taxon>
        <taxon>Bacillaceae</taxon>
        <taxon>Evansella</taxon>
    </lineage>
</organism>
<reference evidence="2" key="1">
    <citation type="submission" date="2016-10" db="EMBL/GenBank/DDBJ databases">
        <authorList>
            <person name="Varghese N."/>
            <person name="Submissions S."/>
        </authorList>
    </citation>
    <scope>NUCLEOTIDE SEQUENCE [LARGE SCALE GENOMIC DNA]</scope>
    <source>
        <strain evidence="2">SP</strain>
    </source>
</reference>
<keyword evidence="2" id="KW-1185">Reference proteome</keyword>